<dbReference type="Gene3D" id="1.10.10.520">
    <property type="entry name" value="Ubiquitin activating enzymes (Uba3). Chain: B, domain 2"/>
    <property type="match status" value="1"/>
</dbReference>
<keyword evidence="3 4" id="KW-0067">ATP-binding</keyword>
<dbReference type="GO" id="GO:0045116">
    <property type="term" value="P:protein neddylation"/>
    <property type="evidence" value="ECO:0007669"/>
    <property type="project" value="UniProtKB-UniRule"/>
</dbReference>
<gene>
    <name evidence="6" type="primary">SAE2</name>
    <name evidence="6" type="ORF">NGRA_2921</name>
</gene>
<evidence type="ECO:0000313" key="6">
    <source>
        <dbReference type="EMBL" id="KAF9760982.1"/>
    </source>
</evidence>
<dbReference type="InterPro" id="IPR035985">
    <property type="entry name" value="Ubiquitin-activating_enz"/>
</dbReference>
<dbReference type="Proteomes" id="UP000740883">
    <property type="component" value="Unassembled WGS sequence"/>
</dbReference>
<dbReference type="GO" id="GO:0005634">
    <property type="term" value="C:nucleus"/>
    <property type="evidence" value="ECO:0007669"/>
    <property type="project" value="TreeGrafter"/>
</dbReference>
<keyword evidence="2 4" id="KW-0833">Ubl conjugation pathway</keyword>
<feature type="domain" description="THIF-type NAD/FAD binding fold" evidence="5">
    <location>
        <begin position="15"/>
        <end position="303"/>
    </location>
</feature>
<keyword evidence="7" id="KW-1185">Reference proteome</keyword>
<dbReference type="Gene3D" id="3.40.50.720">
    <property type="entry name" value="NAD(P)-binding Rossmann-like Domain"/>
    <property type="match status" value="1"/>
</dbReference>
<comment type="pathway">
    <text evidence="4">Protein modification; protein neddylation.</text>
</comment>
<dbReference type="Pfam" id="PF00899">
    <property type="entry name" value="ThiF"/>
    <property type="match status" value="1"/>
</dbReference>
<dbReference type="GO" id="GO:0005524">
    <property type="term" value="F:ATP binding"/>
    <property type="evidence" value="ECO:0007669"/>
    <property type="project" value="UniProtKB-UniRule"/>
</dbReference>
<dbReference type="InterPro" id="IPR045886">
    <property type="entry name" value="ThiF/MoeB/HesA"/>
</dbReference>
<dbReference type="InterPro" id="IPR023318">
    <property type="entry name" value="Ub_act_enz_dom_a_sf"/>
</dbReference>
<reference evidence="6 7" key="1">
    <citation type="journal article" date="2020" name="Genome Biol. Evol.">
        <title>Comparative genomics of strictly vertically transmitted, feminizing microsporidia endosymbionts of amphipod crustaceans.</title>
        <authorList>
            <person name="Cormier A."/>
            <person name="Chebbi M.A."/>
            <person name="Giraud I."/>
            <person name="Wattier R."/>
            <person name="Teixeira M."/>
            <person name="Gilbert C."/>
            <person name="Rigaud T."/>
            <person name="Cordaux R."/>
        </authorList>
    </citation>
    <scope>NUCLEOTIDE SEQUENCE [LARGE SCALE GENOMIC DNA]</scope>
    <source>
        <strain evidence="6 7">Ou3-Ou53</strain>
    </source>
</reference>
<evidence type="ECO:0000256" key="4">
    <source>
        <dbReference type="RuleBase" id="RU368009"/>
    </source>
</evidence>
<dbReference type="GO" id="GO:0019781">
    <property type="term" value="F:NEDD8 activating enzyme activity"/>
    <property type="evidence" value="ECO:0007669"/>
    <property type="project" value="UniProtKB-UniRule"/>
</dbReference>
<comment type="similarity">
    <text evidence="4">Belongs to the ubiquitin-activating E1 family. UBA3 subfamily.</text>
</comment>
<evidence type="ECO:0000259" key="5">
    <source>
        <dbReference type="Pfam" id="PF00899"/>
    </source>
</evidence>
<organism evidence="6 7">
    <name type="scientific">Nosema granulosis</name>
    <dbReference type="NCBI Taxonomy" id="83296"/>
    <lineage>
        <taxon>Eukaryota</taxon>
        <taxon>Fungi</taxon>
        <taxon>Fungi incertae sedis</taxon>
        <taxon>Microsporidia</taxon>
        <taxon>Nosematidae</taxon>
        <taxon>Nosema</taxon>
    </lineage>
</organism>
<name>A0A9P6KXN8_9MICR</name>
<keyword evidence="4" id="KW-0436">Ligase</keyword>
<keyword evidence="1 4" id="KW-0547">Nucleotide-binding</keyword>
<proteinExistence type="inferred from homology"/>
<dbReference type="OrthoDB" id="10255449at2759"/>
<protein>
    <recommendedName>
        <fullName evidence="4">NEDD8-activating enzyme E1 catalytic subunit</fullName>
        <ecNumber evidence="4">6.2.1.64</ecNumber>
    </recommendedName>
</protein>
<dbReference type="InterPro" id="IPR000594">
    <property type="entry name" value="ThiF_NAD_FAD-bd"/>
</dbReference>
<comment type="caution">
    <text evidence="6">The sequence shown here is derived from an EMBL/GenBank/DDBJ whole genome shotgun (WGS) entry which is preliminary data.</text>
</comment>
<dbReference type="EMBL" id="SBJO01000461">
    <property type="protein sequence ID" value="KAF9760982.1"/>
    <property type="molecule type" value="Genomic_DNA"/>
</dbReference>
<dbReference type="GO" id="GO:0005737">
    <property type="term" value="C:cytoplasm"/>
    <property type="evidence" value="ECO:0007669"/>
    <property type="project" value="TreeGrafter"/>
</dbReference>
<dbReference type="EC" id="6.2.1.64" evidence="4"/>
<comment type="function">
    <text evidence="4">Catalytic subunit of the dimeric E1 enzyme, which activates NEDD8.</text>
</comment>
<evidence type="ECO:0000256" key="1">
    <source>
        <dbReference type="ARBA" id="ARBA00022741"/>
    </source>
</evidence>
<evidence type="ECO:0000256" key="3">
    <source>
        <dbReference type="ARBA" id="ARBA00022840"/>
    </source>
</evidence>
<dbReference type="AlphaFoldDB" id="A0A9P6KXN8"/>
<dbReference type="SUPFAM" id="SSF69572">
    <property type="entry name" value="Activating enzymes of the ubiquitin-like proteins"/>
    <property type="match status" value="1"/>
</dbReference>
<comment type="catalytic activity">
    <reaction evidence="4">
        <text>ATP + [NEDD8 protein] + [E1 NEDD8-activating enzyme]-L-cysteine = AMP + diphosphate + [E1 NEDD8-activating enzyme]-S-[NEDD8 protein]-yl-L-cysteine.</text>
        <dbReference type="EC" id="6.2.1.64"/>
    </reaction>
</comment>
<accession>A0A9P6KXN8</accession>
<evidence type="ECO:0000313" key="7">
    <source>
        <dbReference type="Proteomes" id="UP000740883"/>
    </source>
</evidence>
<evidence type="ECO:0000256" key="2">
    <source>
        <dbReference type="ARBA" id="ARBA00022786"/>
    </source>
</evidence>
<dbReference type="PANTHER" id="PTHR10953">
    <property type="entry name" value="UBIQUITIN-ACTIVATING ENZYME E1"/>
    <property type="match status" value="1"/>
</dbReference>
<sequence length="420" mass="48818">KTLYLFYPTNYKMKRRILVVGCGGIGCELIKLLAKGEQNHLILIDFDTIELSNLNRQFLFLDEDIGKFKAEMICKKIKNLIPSCEYLVDNIKNYDLNFFKELDIVYNCLDNNESRGHVNLMCFLSKTKLIDGGSGGYKGQACYFDYSMECFDCLPKPVNKKYHVCTVRGFPTKFEHCVEFVKTVIFEELGDPFKTKCAKKYYKKTLKEILEVNPLEDNNCKDIKKIYRLIKKLIKKQNPKKGYKLEYNKDDYSVNELMYKLSSIRAKSAGIEIMSFFEAQTVANNIISSICTTNAMIASLMLLSEQKQMNYFLGIGRKSILKIQPDNKRKDCPTCSIPWLVMNFKKNFTVIDLFEFIKPFYNCKYLLDSEMAYFSFLPYNLNEKPALIKNTIATVGCSGDKILKIYFLEEKENFEIVNRI</sequence>
<feature type="non-terminal residue" evidence="6">
    <location>
        <position position="1"/>
    </location>
</feature>
<dbReference type="PANTHER" id="PTHR10953:SF6">
    <property type="entry name" value="NEDD8-ACTIVATING ENZYME E1 CATALYTIC SUBUNIT"/>
    <property type="match status" value="1"/>
</dbReference>